<feature type="compositionally biased region" description="Polar residues" evidence="1">
    <location>
        <begin position="88"/>
        <end position="102"/>
    </location>
</feature>
<feature type="compositionally biased region" description="Low complexity" evidence="1">
    <location>
        <begin position="42"/>
        <end position="59"/>
    </location>
</feature>
<feature type="compositionally biased region" description="Polar residues" evidence="1">
    <location>
        <begin position="144"/>
        <end position="153"/>
    </location>
</feature>
<accession>A0AAV4AQC9</accession>
<dbReference type="Proteomes" id="UP000735302">
    <property type="component" value="Unassembled WGS sequence"/>
</dbReference>
<keyword evidence="3" id="KW-1185">Reference proteome</keyword>
<feature type="compositionally biased region" description="Polar residues" evidence="1">
    <location>
        <begin position="165"/>
        <end position="205"/>
    </location>
</feature>
<proteinExistence type="predicted"/>
<dbReference type="EMBL" id="BLXT01004061">
    <property type="protein sequence ID" value="GFO09075.1"/>
    <property type="molecule type" value="Genomic_DNA"/>
</dbReference>
<gene>
    <name evidence="2" type="ORF">PoB_003558000</name>
</gene>
<feature type="compositionally biased region" description="Polar residues" evidence="1">
    <location>
        <begin position="1"/>
        <end position="12"/>
    </location>
</feature>
<evidence type="ECO:0000313" key="3">
    <source>
        <dbReference type="Proteomes" id="UP000735302"/>
    </source>
</evidence>
<reference evidence="2 3" key="1">
    <citation type="journal article" date="2021" name="Elife">
        <title>Chloroplast acquisition without the gene transfer in kleptoplastic sea slugs, Plakobranchus ocellatus.</title>
        <authorList>
            <person name="Maeda T."/>
            <person name="Takahashi S."/>
            <person name="Yoshida T."/>
            <person name="Shimamura S."/>
            <person name="Takaki Y."/>
            <person name="Nagai Y."/>
            <person name="Toyoda A."/>
            <person name="Suzuki Y."/>
            <person name="Arimoto A."/>
            <person name="Ishii H."/>
            <person name="Satoh N."/>
            <person name="Nishiyama T."/>
            <person name="Hasebe M."/>
            <person name="Maruyama T."/>
            <person name="Minagawa J."/>
            <person name="Obokata J."/>
            <person name="Shigenobu S."/>
        </authorList>
    </citation>
    <scope>NUCLEOTIDE SEQUENCE [LARGE SCALE GENOMIC DNA]</scope>
</reference>
<name>A0AAV4AQC9_9GAST</name>
<organism evidence="2 3">
    <name type="scientific">Plakobranchus ocellatus</name>
    <dbReference type="NCBI Taxonomy" id="259542"/>
    <lineage>
        <taxon>Eukaryota</taxon>
        <taxon>Metazoa</taxon>
        <taxon>Spiralia</taxon>
        <taxon>Lophotrochozoa</taxon>
        <taxon>Mollusca</taxon>
        <taxon>Gastropoda</taxon>
        <taxon>Heterobranchia</taxon>
        <taxon>Euthyneura</taxon>
        <taxon>Panpulmonata</taxon>
        <taxon>Sacoglossa</taxon>
        <taxon>Placobranchoidea</taxon>
        <taxon>Plakobranchidae</taxon>
        <taxon>Plakobranchus</taxon>
    </lineage>
</organism>
<evidence type="ECO:0000313" key="2">
    <source>
        <dbReference type="EMBL" id="GFO09075.1"/>
    </source>
</evidence>
<feature type="region of interest" description="Disordered" evidence="1">
    <location>
        <begin position="1"/>
        <end position="216"/>
    </location>
</feature>
<protein>
    <submittedName>
        <fullName evidence="2">Uncharacterized protein</fullName>
    </submittedName>
</protein>
<comment type="caution">
    <text evidence="2">The sequence shown here is derived from an EMBL/GenBank/DDBJ whole genome shotgun (WGS) entry which is preliminary data.</text>
</comment>
<feature type="compositionally biased region" description="Acidic residues" evidence="1">
    <location>
        <begin position="206"/>
        <end position="216"/>
    </location>
</feature>
<evidence type="ECO:0000256" key="1">
    <source>
        <dbReference type="SAM" id="MobiDB-lite"/>
    </source>
</evidence>
<sequence length="216" mass="23799">MQHSLSTNSNNVPGYRQRLGTLDSVPENAIAPSPSWPNNSGQQQQQNHQKQQQYQGQLQVPESATKRPRYLRKADGVPIHQKHEQLQPVDQQQSTKNSQIQNEIEPVMDKPKLLPNKDVSDKDTKNIEIISNNDKSLAGGQWTKGITNLTMTSVGVVGTEEKRTGSSSTVTRGASNTRAPQTANSSMGNSRQTSSIGLDNSNQYSEDFESVSELDL</sequence>
<dbReference type="AlphaFoldDB" id="A0AAV4AQC9"/>